<dbReference type="SMR" id="A0A8C0N690"/>
<sequence length="181" mass="20240">MEEPGAGSEVSASPSRQPTHGPYLNTKMTFTLSIRNICRSDTAPAEGNNVALKGMGIFFQELAERKREGAQRLLKMRNQWSGDPLLSDGQLSEDPWRGSVDAMEAAMALEKNLNQALLDLHALGSANTDRRLCDFLEKHFVDEEMKLIKKMGDHLTNLRRLSGPQAGLSEYLFERLTLKHN</sequence>
<reference evidence="10" key="3">
    <citation type="submission" date="2025-05" db="UniProtKB">
        <authorList>
            <consortium name="Ensembl"/>
        </authorList>
    </citation>
    <scope>IDENTIFICATION</scope>
</reference>
<dbReference type="GeneID" id="119868428"/>
<evidence type="ECO:0000256" key="6">
    <source>
        <dbReference type="RuleBase" id="RU361145"/>
    </source>
</evidence>
<evidence type="ECO:0000256" key="2">
    <source>
        <dbReference type="ARBA" id="ARBA00022434"/>
    </source>
</evidence>
<dbReference type="GO" id="GO:0006826">
    <property type="term" value="P:iron ion transport"/>
    <property type="evidence" value="ECO:0007669"/>
    <property type="project" value="InterPro"/>
</dbReference>
<evidence type="ECO:0000313" key="9">
    <source>
        <dbReference type="Ensembl" id="ENSCAFP00000066993.1"/>
    </source>
</evidence>
<dbReference type="InterPro" id="IPR009040">
    <property type="entry name" value="Ferritin-like_diiron"/>
</dbReference>
<comment type="function">
    <text evidence="6">Stores iron in a soluble, non-toxic, readily available form. Important for iron homeostasis. Iron is taken up in the ferrous form and deposited as ferric hydroxides after oxidation.</text>
</comment>
<dbReference type="PANTHER" id="PTHR11431">
    <property type="entry name" value="FERRITIN"/>
    <property type="match status" value="1"/>
</dbReference>
<dbReference type="PANTHER" id="PTHR11431:SF42">
    <property type="entry name" value="FERRITIN"/>
    <property type="match status" value="1"/>
</dbReference>
<dbReference type="GO" id="GO:0008199">
    <property type="term" value="F:ferric iron binding"/>
    <property type="evidence" value="ECO:0007669"/>
    <property type="project" value="InterPro"/>
</dbReference>
<dbReference type="OMA" id="RFYFEGN"/>
<proteinExistence type="inferred from homology"/>
<dbReference type="AlphaFoldDB" id="A0A8C0N690"/>
<comment type="similarity">
    <text evidence="1 6">Belongs to the ferritin family.</text>
</comment>
<dbReference type="OrthoDB" id="186462at2759"/>
<evidence type="ECO:0000256" key="7">
    <source>
        <dbReference type="SAM" id="MobiDB-lite"/>
    </source>
</evidence>
<feature type="binding site" evidence="5">
    <location>
        <position position="110"/>
    </location>
    <ligand>
        <name>Fe cation</name>
        <dbReference type="ChEBI" id="CHEBI:24875"/>
        <label>1</label>
    </ligand>
</feature>
<evidence type="ECO:0000313" key="12">
    <source>
        <dbReference type="Proteomes" id="UP000694429"/>
    </source>
</evidence>
<protein>
    <recommendedName>
        <fullName evidence="6">Ferritin</fullName>
    </recommendedName>
</protein>
<evidence type="ECO:0000256" key="3">
    <source>
        <dbReference type="ARBA" id="ARBA00022723"/>
    </source>
</evidence>
<evidence type="ECO:0000313" key="10">
    <source>
        <dbReference type="Ensembl" id="ENSCAFP00030018035.1"/>
    </source>
</evidence>
<keyword evidence="3 5" id="KW-0479">Metal-binding</keyword>
<gene>
    <name evidence="10" type="primary">LOC119868428</name>
</gene>
<name>A0A8C0N690_CANLF</name>
<dbReference type="RefSeq" id="XP_038305689.1">
    <property type="nucleotide sequence ID" value="XM_038449761.1"/>
</dbReference>
<keyword evidence="4 5" id="KW-0408">Iron</keyword>
<reference evidence="10" key="2">
    <citation type="submission" date="2019-03" db="EMBL/GenBank/DDBJ databases">
        <authorList>
            <person name="Warren W.C."/>
            <person name="Johnson G.S."/>
        </authorList>
    </citation>
    <scope>NUCLEOTIDE SEQUENCE [LARGE SCALE GENOMIC DNA]</scope>
    <source>
        <strain evidence="10">Basenji</strain>
    </source>
</reference>
<dbReference type="FunFam" id="1.20.1260.10:FF:000037">
    <property type="entry name" value="Ferritin"/>
    <property type="match status" value="1"/>
</dbReference>
<dbReference type="Proteomes" id="UP000694429">
    <property type="component" value="Chromosome X"/>
</dbReference>
<dbReference type="PROSITE" id="PS50905">
    <property type="entry name" value="FERRITIN_LIKE"/>
    <property type="match status" value="1"/>
</dbReference>
<evidence type="ECO:0000256" key="4">
    <source>
        <dbReference type="ARBA" id="ARBA00023004"/>
    </source>
</evidence>
<evidence type="ECO:0000259" key="8">
    <source>
        <dbReference type="PROSITE" id="PS50905"/>
    </source>
</evidence>
<dbReference type="RefSeq" id="XP_038443097.1">
    <property type="nucleotide sequence ID" value="XM_038587169.1"/>
</dbReference>
<dbReference type="Pfam" id="PF00210">
    <property type="entry name" value="Ferritin"/>
    <property type="match status" value="1"/>
</dbReference>
<dbReference type="InterPro" id="IPR012347">
    <property type="entry name" value="Ferritin-like"/>
</dbReference>
<dbReference type="SUPFAM" id="SSF47240">
    <property type="entry name" value="Ferritin-like"/>
    <property type="match status" value="1"/>
</dbReference>
<dbReference type="Gene3D" id="1.20.1260.10">
    <property type="match status" value="1"/>
</dbReference>
<dbReference type="GO" id="GO:0006879">
    <property type="term" value="P:intracellular iron ion homeostasis"/>
    <property type="evidence" value="ECO:0007669"/>
    <property type="project" value="UniProtKB-KW"/>
</dbReference>
<organism evidence="10 12">
    <name type="scientific">Canis lupus familiaris</name>
    <name type="common">Dog</name>
    <name type="synonym">Canis familiaris</name>
    <dbReference type="NCBI Taxonomy" id="9615"/>
    <lineage>
        <taxon>Eukaryota</taxon>
        <taxon>Metazoa</taxon>
        <taxon>Chordata</taxon>
        <taxon>Craniata</taxon>
        <taxon>Vertebrata</taxon>
        <taxon>Euteleostomi</taxon>
        <taxon>Mammalia</taxon>
        <taxon>Eutheria</taxon>
        <taxon>Laurasiatheria</taxon>
        <taxon>Carnivora</taxon>
        <taxon>Caniformia</taxon>
        <taxon>Canidae</taxon>
        <taxon>Canis</taxon>
    </lineage>
</organism>
<feature type="domain" description="Ferritin-like diiron" evidence="8">
    <location>
        <begin position="14"/>
        <end position="162"/>
    </location>
</feature>
<dbReference type="InterPro" id="IPR008331">
    <property type="entry name" value="Ferritin_DPS_dom"/>
</dbReference>
<feature type="region of interest" description="Disordered" evidence="7">
    <location>
        <begin position="1"/>
        <end position="24"/>
    </location>
</feature>
<dbReference type="Proteomes" id="UP000002254">
    <property type="component" value="Chromosome X"/>
</dbReference>
<evidence type="ECO:0000313" key="11">
    <source>
        <dbReference type="Proteomes" id="UP000002254"/>
    </source>
</evidence>
<dbReference type="Ensembl" id="ENSCAFT00000102782.1">
    <property type="protein sequence ID" value="ENSCAFP00000066993.1"/>
    <property type="gene ID" value="ENSCAFG00000056850.1"/>
</dbReference>
<keyword evidence="2 6" id="KW-0409">Iron storage</keyword>
<dbReference type="Ensembl" id="ENSCAFT00030020681.1">
    <property type="protein sequence ID" value="ENSCAFP00030018035.1"/>
    <property type="gene ID" value="ENSCAFG00030011191.1"/>
</dbReference>
<dbReference type="InterPro" id="IPR009078">
    <property type="entry name" value="Ferritin-like_SF"/>
</dbReference>
<dbReference type="InterPro" id="IPR001519">
    <property type="entry name" value="Ferritin"/>
</dbReference>
<accession>A0A8C0N690</accession>
<evidence type="ECO:0000256" key="1">
    <source>
        <dbReference type="ARBA" id="ARBA00007513"/>
    </source>
</evidence>
<evidence type="ECO:0000256" key="5">
    <source>
        <dbReference type="PIRSR" id="PIRSR601519-1"/>
    </source>
</evidence>
<reference evidence="9 11" key="1">
    <citation type="journal article" date="2005" name="Nature">
        <title>Genome sequence, comparative analysis and haplotype structure of the domestic dog.</title>
        <authorList>
            <consortium name="Broad Sequencing Platform"/>
            <person name="Lindblad-Toh K."/>
            <person name="Wade C.M."/>
            <person name="Mikkelsen T.S."/>
            <person name="Karlsson E.K."/>
            <person name="Jaffe D.B."/>
            <person name="Kamal M."/>
            <person name="Clamp M."/>
            <person name="Chang J.L."/>
            <person name="Kulbokas E.J. III"/>
            <person name="Zody M.C."/>
            <person name="Mauceli E."/>
            <person name="Xie X."/>
            <person name="Breen M."/>
            <person name="Wayne R.K."/>
            <person name="Ostrander E.A."/>
            <person name="Ponting C.P."/>
            <person name="Galibert F."/>
            <person name="Smith D.R."/>
            <person name="DeJong P.J."/>
            <person name="Kirkness E."/>
            <person name="Alvarez P."/>
            <person name="Biagi T."/>
            <person name="Brockman W."/>
            <person name="Butler J."/>
            <person name="Chin C.W."/>
            <person name="Cook A."/>
            <person name="Cuff J."/>
            <person name="Daly M.J."/>
            <person name="DeCaprio D."/>
            <person name="Gnerre S."/>
            <person name="Grabherr M."/>
            <person name="Kellis M."/>
            <person name="Kleber M."/>
            <person name="Bardeleben C."/>
            <person name="Goodstadt L."/>
            <person name="Heger A."/>
            <person name="Hitte C."/>
            <person name="Kim L."/>
            <person name="Koepfli K.P."/>
            <person name="Parker H.G."/>
            <person name="Pollinger J.P."/>
            <person name="Searle S.M."/>
            <person name="Sutter N.B."/>
            <person name="Thomas R."/>
            <person name="Webber C."/>
            <person name="Baldwin J."/>
            <person name="Abebe A."/>
            <person name="Abouelleil A."/>
            <person name="Aftuck L."/>
            <person name="Ait-Zahra M."/>
            <person name="Aldredge T."/>
            <person name="Allen N."/>
            <person name="An P."/>
            <person name="Anderson S."/>
            <person name="Antoine C."/>
            <person name="Arachchi H."/>
            <person name="Aslam A."/>
            <person name="Ayotte L."/>
            <person name="Bachantsang P."/>
            <person name="Barry A."/>
            <person name="Bayul T."/>
            <person name="Benamara M."/>
            <person name="Berlin A."/>
            <person name="Bessette D."/>
            <person name="Blitshteyn B."/>
            <person name="Bloom T."/>
            <person name="Blye J."/>
            <person name="Boguslavskiy L."/>
            <person name="Bonnet C."/>
            <person name="Boukhgalter B."/>
            <person name="Brown A."/>
            <person name="Cahill P."/>
            <person name="Calixte N."/>
            <person name="Camarata J."/>
            <person name="Cheshatsang Y."/>
            <person name="Chu J."/>
            <person name="Citroen M."/>
            <person name="Collymore A."/>
            <person name="Cooke P."/>
            <person name="Dawoe T."/>
            <person name="Daza R."/>
            <person name="Decktor K."/>
            <person name="DeGray S."/>
            <person name="Dhargay N."/>
            <person name="Dooley K."/>
            <person name="Dooley K."/>
            <person name="Dorje P."/>
            <person name="Dorjee K."/>
            <person name="Dorris L."/>
            <person name="Duffey N."/>
            <person name="Dupes A."/>
            <person name="Egbiremolen O."/>
            <person name="Elong R."/>
            <person name="Falk J."/>
            <person name="Farina A."/>
            <person name="Faro S."/>
            <person name="Ferguson D."/>
            <person name="Ferreira P."/>
            <person name="Fisher S."/>
            <person name="FitzGerald M."/>
            <person name="Foley K."/>
            <person name="Foley C."/>
            <person name="Franke A."/>
            <person name="Friedrich D."/>
            <person name="Gage D."/>
            <person name="Garber M."/>
            <person name="Gearin G."/>
            <person name="Giannoukos G."/>
            <person name="Goode T."/>
            <person name="Goyette A."/>
            <person name="Graham J."/>
            <person name="Grandbois E."/>
            <person name="Gyaltsen K."/>
            <person name="Hafez N."/>
            <person name="Hagopian D."/>
            <person name="Hagos B."/>
            <person name="Hall J."/>
            <person name="Healy C."/>
            <person name="Hegarty R."/>
            <person name="Honan T."/>
            <person name="Horn A."/>
            <person name="Houde N."/>
            <person name="Hughes L."/>
            <person name="Hunnicutt L."/>
            <person name="Husby M."/>
            <person name="Jester B."/>
            <person name="Jones C."/>
            <person name="Kamat A."/>
            <person name="Kanga B."/>
            <person name="Kells C."/>
            <person name="Khazanovich D."/>
            <person name="Kieu A.C."/>
            <person name="Kisner P."/>
            <person name="Kumar M."/>
            <person name="Lance K."/>
            <person name="Landers T."/>
            <person name="Lara M."/>
            <person name="Lee W."/>
            <person name="Leger J.P."/>
            <person name="Lennon N."/>
            <person name="Leuper L."/>
            <person name="LeVine S."/>
            <person name="Liu J."/>
            <person name="Liu X."/>
            <person name="Lokyitsang Y."/>
            <person name="Lokyitsang T."/>
            <person name="Lui A."/>
            <person name="Macdonald J."/>
            <person name="Major J."/>
            <person name="Marabella R."/>
            <person name="Maru K."/>
            <person name="Matthews C."/>
            <person name="McDonough S."/>
            <person name="Mehta T."/>
            <person name="Meldrim J."/>
            <person name="Melnikov A."/>
            <person name="Meneus L."/>
            <person name="Mihalev A."/>
            <person name="Mihova T."/>
            <person name="Miller K."/>
            <person name="Mittelman R."/>
            <person name="Mlenga V."/>
            <person name="Mulrain L."/>
            <person name="Munson G."/>
            <person name="Navidi A."/>
            <person name="Naylor J."/>
            <person name="Nguyen T."/>
            <person name="Nguyen N."/>
            <person name="Nguyen C."/>
            <person name="Nguyen T."/>
            <person name="Nicol R."/>
            <person name="Norbu N."/>
            <person name="Norbu C."/>
            <person name="Novod N."/>
            <person name="Nyima T."/>
            <person name="Olandt P."/>
            <person name="O'Neill B."/>
            <person name="O'Neill K."/>
            <person name="Osman S."/>
            <person name="Oyono L."/>
            <person name="Patti C."/>
            <person name="Perrin D."/>
            <person name="Phunkhang P."/>
            <person name="Pierre F."/>
            <person name="Priest M."/>
            <person name="Rachupka A."/>
            <person name="Raghuraman S."/>
            <person name="Rameau R."/>
            <person name="Ray V."/>
            <person name="Raymond C."/>
            <person name="Rege F."/>
            <person name="Rise C."/>
            <person name="Rogers J."/>
            <person name="Rogov P."/>
            <person name="Sahalie J."/>
            <person name="Settipalli S."/>
            <person name="Sharpe T."/>
            <person name="Shea T."/>
            <person name="Sheehan M."/>
            <person name="Sherpa N."/>
            <person name="Shi J."/>
            <person name="Shih D."/>
            <person name="Sloan J."/>
            <person name="Smith C."/>
            <person name="Sparrow T."/>
            <person name="Stalker J."/>
            <person name="Stange-Thomann N."/>
            <person name="Stavropoulos S."/>
            <person name="Stone C."/>
            <person name="Stone S."/>
            <person name="Sykes S."/>
            <person name="Tchuinga P."/>
            <person name="Tenzing P."/>
            <person name="Tesfaye S."/>
            <person name="Thoulutsang D."/>
            <person name="Thoulutsang Y."/>
            <person name="Topham K."/>
            <person name="Topping I."/>
            <person name="Tsamla T."/>
            <person name="Vassiliev H."/>
            <person name="Venkataraman V."/>
            <person name="Vo A."/>
            <person name="Wangchuk T."/>
            <person name="Wangdi T."/>
            <person name="Weiand M."/>
            <person name="Wilkinson J."/>
            <person name="Wilson A."/>
            <person name="Yadav S."/>
            <person name="Yang S."/>
            <person name="Yang X."/>
            <person name="Young G."/>
            <person name="Yu Q."/>
            <person name="Zainoun J."/>
            <person name="Zembek L."/>
            <person name="Zimmer A."/>
            <person name="Lander E.S."/>
        </authorList>
    </citation>
    <scope>NUCLEOTIDE SEQUENCE [LARGE SCALE GENOMIC DNA]</scope>
    <source>
        <strain evidence="9">Boxer</strain>
    </source>
</reference>